<comment type="caution">
    <text evidence="6">The sequence shown here is derived from an EMBL/GenBank/DDBJ whole genome shotgun (WGS) entry which is preliminary data.</text>
</comment>
<feature type="non-terminal residue" evidence="6">
    <location>
        <position position="1"/>
    </location>
</feature>
<dbReference type="InterPro" id="IPR002932">
    <property type="entry name" value="Glu_synthdom"/>
</dbReference>
<dbReference type="InterPro" id="IPR013785">
    <property type="entry name" value="Aldolase_TIM"/>
</dbReference>
<comment type="similarity">
    <text evidence="3">Belongs to the glutamate synthase family.</text>
</comment>
<evidence type="ECO:0008006" key="8">
    <source>
        <dbReference type="Google" id="ProtNLM"/>
    </source>
</evidence>
<dbReference type="PANTHER" id="PTHR43100:SF1">
    <property type="entry name" value="GLUTAMATE SYNTHASE [NADPH] SMALL CHAIN"/>
    <property type="match status" value="1"/>
</dbReference>
<evidence type="ECO:0000259" key="4">
    <source>
        <dbReference type="Pfam" id="PF01493"/>
    </source>
</evidence>
<dbReference type="Pfam" id="PF01645">
    <property type="entry name" value="Glu_synthase"/>
    <property type="match status" value="1"/>
</dbReference>
<dbReference type="EMBL" id="CAJPIN010010481">
    <property type="protein sequence ID" value="CAG2059773.1"/>
    <property type="molecule type" value="Genomic_DNA"/>
</dbReference>
<dbReference type="Pfam" id="PF01493">
    <property type="entry name" value="GXGXG"/>
    <property type="match status" value="1"/>
</dbReference>
<keyword evidence="7" id="KW-1185">Reference proteome</keyword>
<comment type="pathway">
    <text evidence="2">Nitrogen metabolism.</text>
</comment>
<name>A0ABN7NZU8_TIMPD</name>
<dbReference type="Gene3D" id="2.160.20.60">
    <property type="entry name" value="Glutamate synthase, alpha subunit, C-terminal domain"/>
    <property type="match status" value="1"/>
</dbReference>
<evidence type="ECO:0000256" key="1">
    <source>
        <dbReference type="ARBA" id="ARBA00004802"/>
    </source>
</evidence>
<protein>
    <recommendedName>
        <fullName evidence="8">Glutamate synthase</fullName>
    </recommendedName>
</protein>
<dbReference type="PANTHER" id="PTHR43100">
    <property type="entry name" value="GLUTAMATE SYNTHASE [NADPH] SMALL CHAIN"/>
    <property type="match status" value="1"/>
</dbReference>
<dbReference type="Gene3D" id="3.20.20.70">
    <property type="entry name" value="Aldolase class I"/>
    <property type="match status" value="1"/>
</dbReference>
<evidence type="ECO:0000259" key="5">
    <source>
        <dbReference type="Pfam" id="PF01645"/>
    </source>
</evidence>
<accession>A0ABN7NZU8</accession>
<feature type="domain" description="Glutamate synthase alpha subunit C-terminal" evidence="4">
    <location>
        <begin position="311"/>
        <end position="433"/>
    </location>
</feature>
<evidence type="ECO:0000313" key="6">
    <source>
        <dbReference type="EMBL" id="CAG2059773.1"/>
    </source>
</evidence>
<dbReference type="InterPro" id="IPR036485">
    <property type="entry name" value="Glu_synth_asu_C_sf"/>
</dbReference>
<dbReference type="InterPro" id="IPR051394">
    <property type="entry name" value="Glutamate_Synthase"/>
</dbReference>
<sequence>KVTKDIAKTRHSVPRVGLISPPPHHDIYSIEDLAELIYDLKCSNPNARISVKLVSEVGVGVVASGVAKGKAEHIVISGHDGGTGASSWTGIKNAGLPWELGVAETHQVLVLNNLRSRVVVQADGQIRTGFDVVVAALLGADEFGFSTAPLIAMGCTMMRKCHLNTCPVGIATQDPILRKKFAGKPEHVINYLFMLAEEIRDHMAQLGVKNFQDLIGRTDLLKVSESSNPKAKTLNFNLILKNALHMRPGVNIVGGSESQDFQLEKRLDNQIIEAASSVLSGETTRIDLSMKINNEDRAFCSTLSYHIAMYGLCGGEIVVYPPKNSSPNFKSELNVIVGNVCLYGATSGKAYFRGIAAERFLVRNSGVVAVVEGVGDHGCEYMTGGCAVILGLTGRNFAAGMSGGIAYVLDVDGSFIGKCNSEMVDLLPLEDKTDLEYVLDLLKQFHTKTGSLIAEDLIKTWPESAKRFIKVCF</sequence>
<evidence type="ECO:0000256" key="3">
    <source>
        <dbReference type="ARBA" id="ARBA00009716"/>
    </source>
</evidence>
<proteinExistence type="inferred from homology"/>
<feature type="domain" description="Glutamate synthase" evidence="5">
    <location>
        <begin position="1"/>
        <end position="208"/>
    </location>
</feature>
<dbReference type="Proteomes" id="UP001153148">
    <property type="component" value="Unassembled WGS sequence"/>
</dbReference>
<reference evidence="6" key="1">
    <citation type="submission" date="2021-03" db="EMBL/GenBank/DDBJ databases">
        <authorList>
            <person name="Tran Van P."/>
        </authorList>
    </citation>
    <scope>NUCLEOTIDE SEQUENCE</scope>
</reference>
<dbReference type="SUPFAM" id="SSF51395">
    <property type="entry name" value="FMN-linked oxidoreductases"/>
    <property type="match status" value="1"/>
</dbReference>
<gene>
    <name evidence="6" type="ORF">TPAB3V08_LOCUS6732</name>
</gene>
<dbReference type="CDD" id="cd02808">
    <property type="entry name" value="GltS_FMN"/>
    <property type="match status" value="1"/>
</dbReference>
<dbReference type="SUPFAM" id="SSF69336">
    <property type="entry name" value="Alpha subunit of glutamate synthase, C-terminal domain"/>
    <property type="match status" value="1"/>
</dbReference>
<evidence type="ECO:0000313" key="7">
    <source>
        <dbReference type="Proteomes" id="UP001153148"/>
    </source>
</evidence>
<dbReference type="InterPro" id="IPR002489">
    <property type="entry name" value="Glu_synth_asu_C"/>
</dbReference>
<organism evidence="6 7">
    <name type="scientific">Timema podura</name>
    <name type="common">Walking stick</name>
    <dbReference type="NCBI Taxonomy" id="61482"/>
    <lineage>
        <taxon>Eukaryota</taxon>
        <taxon>Metazoa</taxon>
        <taxon>Ecdysozoa</taxon>
        <taxon>Arthropoda</taxon>
        <taxon>Hexapoda</taxon>
        <taxon>Insecta</taxon>
        <taxon>Pterygota</taxon>
        <taxon>Neoptera</taxon>
        <taxon>Polyneoptera</taxon>
        <taxon>Phasmatodea</taxon>
        <taxon>Timematodea</taxon>
        <taxon>Timematoidea</taxon>
        <taxon>Timematidae</taxon>
        <taxon>Timema</taxon>
    </lineage>
</organism>
<comment type="pathway">
    <text evidence="1">Energy metabolism; nitrogen metabolism.</text>
</comment>
<evidence type="ECO:0000256" key="2">
    <source>
        <dbReference type="ARBA" id="ARBA00004909"/>
    </source>
</evidence>